<evidence type="ECO:0000259" key="2">
    <source>
        <dbReference type="Pfam" id="PF13952"/>
    </source>
</evidence>
<feature type="region of interest" description="Disordered" evidence="1">
    <location>
        <begin position="1069"/>
        <end position="1126"/>
    </location>
</feature>
<dbReference type="AlphaFoldDB" id="A0A8T2AGJ7"/>
<evidence type="ECO:0000313" key="5">
    <source>
        <dbReference type="Proteomes" id="UP000694251"/>
    </source>
</evidence>
<dbReference type="PANTHER" id="PTHR48258">
    <property type="entry name" value="DUF4218 DOMAIN-CONTAINING PROTEIN-RELATED"/>
    <property type="match status" value="1"/>
</dbReference>
<name>A0A8T2AGJ7_ARASU</name>
<dbReference type="Pfam" id="PF03004">
    <property type="entry name" value="Transposase_24"/>
    <property type="match status" value="1"/>
</dbReference>
<reference evidence="4 5" key="1">
    <citation type="submission" date="2020-12" db="EMBL/GenBank/DDBJ databases">
        <title>Concerted genomic and epigenomic changes stabilize Arabidopsis allopolyploids.</title>
        <authorList>
            <person name="Chen Z."/>
        </authorList>
    </citation>
    <scope>NUCLEOTIDE SEQUENCE [LARGE SCALE GENOMIC DNA]</scope>
    <source>
        <strain evidence="4">As9502</strain>
        <tissue evidence="4">Leaf</tissue>
    </source>
</reference>
<evidence type="ECO:0000313" key="4">
    <source>
        <dbReference type="EMBL" id="KAG7572651.1"/>
    </source>
</evidence>
<sequence>MDKAWVWLPRASVEYEEGARAFVYASAKRLGNPLQLFCPCIDCRNVCHEDINTVVDHLIIRGMDQKYKRNSCWSVHGETRNEKTVDDQHAELEAYELFRSAFFDNEDQSQNKNGEEPEVVECEEESEFKKKLEDAETPLYSSCPNYTKVTAIMGLYRIKVKSGILENFFDQLLNMVHDMLPDGNVLPTTTSEVKKFLKIFGFGFDVIHACKNDCILYRKQYEELSSCPRCGASRWEIDKHSRETKNGIPSKVLRYFPIKERFKRMFRSKIMAKNLQWHFSNASEDGTMRHPVDSLTWAQVNAKWPEFDADPRNLRLVREHNGNPSEFWTNCIGFCLEFLQSSVPVLESTNRNEDVDLDENILEGRPILKAKEVTLSDKERDTAHRYVLMNTALINPYVDMHLEDLQAKDVRCRRNQTLLWKLHGEQFSHWLKEKIPTNSKEHSTKLRWLAVGPRHNVESYKGYIINGHRFHTEDLKRKTQNSGVAYEAFTMCRSTAKDTNQVADVVSYFGVIQEIILLDYHMFQVLLFKCKWANKGNGLKEEDGFILVNFSLNQAAFLQDPFIMPSQAKQVFYSRETDSSPWFVVMRAPPRGYHELETEEEFVAAPISIEDNEELENESSDDESFCVRNDCEGQKPEVATRRSKRQKGEDASVESRKTQRRRKNLVTVENDLPAEETAHDLHTTIEKPAFEEKPAEEDSEKDEENEVLEEEARVETAKHVETEDTQQSTEAGQAEQAETMKKRTRGRTKMSKVAKNHEDKVEVEFISLGEHVGAGSVTLSSFLGPLVREHVPVLLEDWRRLEEQTKDTMWEEIHVQSDRFRELRRSQIPHTTSRKGMVRLTHEMKKKSSDPSKVTRSKVWVAGHTHSDERPVRPEFEETIEKIKSIDSEMESTASMSVKEDVVSQVLGKDKPGRIRGMARGITAKKIAFMQARDSHVQKLEAKQAELQDVVRGLQDVVCGLAASKTKPHDGVSNSEVSDLSKGGPRCQILDWCSPDDVIIGEGEFCLAEQNYKIGRIPLSRNAGAILVKSVIDAVASVSRPTTTVTTLGQAVGTKIAWQLDKLILDNDLNSPPNKTAASSAVDAEDYDPWPIHNSQNANIEASKDKTSSKSRSPGSVSNSSNNSKNQKKKCILLDCNGSGKKVAEGRVLSSNPEDRVHHVPLGFSASKAASGGSELFRAIGTIKTSPYYCHKND</sequence>
<feature type="compositionally biased region" description="Polar residues" evidence="1">
    <location>
        <begin position="1069"/>
        <end position="1079"/>
    </location>
</feature>
<feature type="region of interest" description="Disordered" evidence="1">
    <location>
        <begin position="613"/>
        <end position="755"/>
    </location>
</feature>
<dbReference type="InterPro" id="IPR029480">
    <property type="entry name" value="Transpos_assoc"/>
</dbReference>
<feature type="compositionally biased region" description="Basic residues" evidence="1">
    <location>
        <begin position="742"/>
        <end position="754"/>
    </location>
</feature>
<comment type="caution">
    <text evidence="4">The sequence shown here is derived from an EMBL/GenBank/DDBJ whole genome shotgun (WGS) entry which is preliminary data.</text>
</comment>
<feature type="compositionally biased region" description="Acidic residues" evidence="1">
    <location>
        <begin position="613"/>
        <end position="624"/>
    </location>
</feature>
<dbReference type="PANTHER" id="PTHR48258:SF3">
    <property type="entry name" value="FK506-BINDING PROTEIN 4-LIKE ISOFORM X1"/>
    <property type="match status" value="1"/>
</dbReference>
<organism evidence="4 5">
    <name type="scientific">Arabidopsis suecica</name>
    <name type="common">Swedish thale-cress</name>
    <name type="synonym">Cardaminopsis suecica</name>
    <dbReference type="NCBI Taxonomy" id="45249"/>
    <lineage>
        <taxon>Eukaryota</taxon>
        <taxon>Viridiplantae</taxon>
        <taxon>Streptophyta</taxon>
        <taxon>Embryophyta</taxon>
        <taxon>Tracheophyta</taxon>
        <taxon>Spermatophyta</taxon>
        <taxon>Magnoliopsida</taxon>
        <taxon>eudicotyledons</taxon>
        <taxon>Gunneridae</taxon>
        <taxon>Pentapetalae</taxon>
        <taxon>rosids</taxon>
        <taxon>malvids</taxon>
        <taxon>Brassicales</taxon>
        <taxon>Brassicaceae</taxon>
        <taxon>Camelineae</taxon>
        <taxon>Arabidopsis</taxon>
    </lineage>
</organism>
<dbReference type="Pfam" id="PF13963">
    <property type="entry name" value="Transpos_assoc"/>
    <property type="match status" value="1"/>
</dbReference>
<feature type="compositionally biased region" description="Low complexity" evidence="1">
    <location>
        <begin position="1110"/>
        <end position="1125"/>
    </location>
</feature>
<dbReference type="Pfam" id="PF13952">
    <property type="entry name" value="DUF4216"/>
    <property type="match status" value="1"/>
</dbReference>
<dbReference type="InterPro" id="IPR004252">
    <property type="entry name" value="Probable_transposase_24"/>
</dbReference>
<dbReference type="EMBL" id="JAEFBJ010000009">
    <property type="protein sequence ID" value="KAG7572651.1"/>
    <property type="molecule type" value="Genomic_DNA"/>
</dbReference>
<feature type="compositionally biased region" description="Basic and acidic residues" evidence="1">
    <location>
        <begin position="710"/>
        <end position="722"/>
    </location>
</feature>
<accession>A0A8T2AGJ7</accession>
<dbReference type="OrthoDB" id="1729146at2759"/>
<feature type="domain" description="Transposase-associated" evidence="3">
    <location>
        <begin position="3"/>
        <end position="78"/>
    </location>
</feature>
<proteinExistence type="predicted"/>
<dbReference type="InterPro" id="IPR025312">
    <property type="entry name" value="DUF4216"/>
</dbReference>
<protein>
    <submittedName>
        <fullName evidence="4">Transposase-associated domain</fullName>
    </submittedName>
</protein>
<feature type="compositionally biased region" description="Acidic residues" evidence="1">
    <location>
        <begin position="694"/>
        <end position="709"/>
    </location>
</feature>
<evidence type="ECO:0000259" key="3">
    <source>
        <dbReference type="Pfam" id="PF13963"/>
    </source>
</evidence>
<feature type="domain" description="DUF4216" evidence="2">
    <location>
        <begin position="518"/>
        <end position="585"/>
    </location>
</feature>
<keyword evidence="5" id="KW-1185">Reference proteome</keyword>
<dbReference type="Proteomes" id="UP000694251">
    <property type="component" value="Chromosome 9"/>
</dbReference>
<feature type="compositionally biased region" description="Basic and acidic residues" evidence="1">
    <location>
        <begin position="629"/>
        <end position="657"/>
    </location>
</feature>
<feature type="compositionally biased region" description="Basic and acidic residues" evidence="1">
    <location>
        <begin position="676"/>
        <end position="693"/>
    </location>
</feature>
<evidence type="ECO:0000256" key="1">
    <source>
        <dbReference type="SAM" id="MobiDB-lite"/>
    </source>
</evidence>
<gene>
    <name evidence="4" type="ORF">ISN44_As09g010080</name>
</gene>